<evidence type="ECO:0000256" key="4">
    <source>
        <dbReference type="ARBA" id="ARBA00023163"/>
    </source>
</evidence>
<reference evidence="8" key="1">
    <citation type="journal article" date="2023" name="GigaByte">
        <title>Genome assembly of the bearded iris, Iris pallida Lam.</title>
        <authorList>
            <person name="Bruccoleri R.E."/>
            <person name="Oakeley E.J."/>
            <person name="Faust A.M.E."/>
            <person name="Altorfer M."/>
            <person name="Dessus-Babus S."/>
            <person name="Burckhardt D."/>
            <person name="Oertli M."/>
            <person name="Naumann U."/>
            <person name="Petersen F."/>
            <person name="Wong J."/>
        </authorList>
    </citation>
    <scope>NUCLEOTIDE SEQUENCE</scope>
    <source>
        <strain evidence="8">GSM-AAB239-AS_SAM_17_03QT</strain>
    </source>
</reference>
<name>A0AAX6HFV7_IRIPA</name>
<dbReference type="GO" id="GO:0005634">
    <property type="term" value="C:nucleus"/>
    <property type="evidence" value="ECO:0007669"/>
    <property type="project" value="UniProtKB-SubCell"/>
</dbReference>
<evidence type="ECO:0000259" key="7">
    <source>
        <dbReference type="PROSITE" id="PS51369"/>
    </source>
</evidence>
<keyword evidence="3" id="KW-0238">DNA-binding</keyword>
<dbReference type="InterPro" id="IPR017887">
    <property type="entry name" value="TF_TCP_subgr"/>
</dbReference>
<dbReference type="PANTHER" id="PTHR31072:SF226">
    <property type="entry name" value="TRANSCRIPTION FACTOR TCP18"/>
    <property type="match status" value="1"/>
</dbReference>
<dbReference type="PROSITE" id="PS51369">
    <property type="entry name" value="TCP"/>
    <property type="match status" value="1"/>
</dbReference>
<keyword evidence="9" id="KW-1185">Reference proteome</keyword>
<organism evidence="8 9">
    <name type="scientific">Iris pallida</name>
    <name type="common">Sweet iris</name>
    <dbReference type="NCBI Taxonomy" id="29817"/>
    <lineage>
        <taxon>Eukaryota</taxon>
        <taxon>Viridiplantae</taxon>
        <taxon>Streptophyta</taxon>
        <taxon>Embryophyta</taxon>
        <taxon>Tracheophyta</taxon>
        <taxon>Spermatophyta</taxon>
        <taxon>Magnoliopsida</taxon>
        <taxon>Liliopsida</taxon>
        <taxon>Asparagales</taxon>
        <taxon>Iridaceae</taxon>
        <taxon>Iridoideae</taxon>
        <taxon>Irideae</taxon>
        <taxon>Iris</taxon>
    </lineage>
</organism>
<dbReference type="PANTHER" id="PTHR31072">
    <property type="entry name" value="TRANSCRIPTION FACTOR TCP4-RELATED"/>
    <property type="match status" value="1"/>
</dbReference>
<dbReference type="EMBL" id="JANAVB010009994">
    <property type="protein sequence ID" value="KAJ6839612.1"/>
    <property type="molecule type" value="Genomic_DNA"/>
</dbReference>
<dbReference type="AlphaFoldDB" id="A0AAX6HFV7"/>
<feature type="domain" description="TCP" evidence="7">
    <location>
        <begin position="77"/>
        <end position="135"/>
    </location>
</feature>
<accession>A0AAX6HFV7</accession>
<dbReference type="GO" id="GO:0043565">
    <property type="term" value="F:sequence-specific DNA binding"/>
    <property type="evidence" value="ECO:0007669"/>
    <property type="project" value="TreeGrafter"/>
</dbReference>
<keyword evidence="5" id="KW-0539">Nucleus</keyword>
<evidence type="ECO:0000256" key="2">
    <source>
        <dbReference type="ARBA" id="ARBA00023015"/>
    </source>
</evidence>
<dbReference type="Pfam" id="PF03634">
    <property type="entry name" value="TCP"/>
    <property type="match status" value="1"/>
</dbReference>
<evidence type="ECO:0000256" key="5">
    <source>
        <dbReference type="ARBA" id="ARBA00023242"/>
    </source>
</evidence>
<dbReference type="InterPro" id="IPR005333">
    <property type="entry name" value="Transcription_factor_TCP"/>
</dbReference>
<keyword evidence="2" id="KW-0805">Transcription regulation</keyword>
<comment type="subcellular location">
    <subcellularLocation>
        <location evidence="1">Nucleus</location>
    </subcellularLocation>
</comment>
<gene>
    <name evidence="8" type="ORF">M6B38_314425</name>
</gene>
<evidence type="ECO:0000313" key="9">
    <source>
        <dbReference type="Proteomes" id="UP001140949"/>
    </source>
</evidence>
<evidence type="ECO:0000256" key="3">
    <source>
        <dbReference type="ARBA" id="ARBA00023125"/>
    </source>
</evidence>
<dbReference type="GO" id="GO:2000032">
    <property type="term" value="P:regulation of secondary shoot formation"/>
    <property type="evidence" value="ECO:0007669"/>
    <property type="project" value="TreeGrafter"/>
</dbReference>
<dbReference type="GO" id="GO:0003700">
    <property type="term" value="F:DNA-binding transcription factor activity"/>
    <property type="evidence" value="ECO:0007669"/>
    <property type="project" value="InterPro"/>
</dbReference>
<dbReference type="Proteomes" id="UP001140949">
    <property type="component" value="Unassembled WGS sequence"/>
</dbReference>
<protein>
    <submittedName>
        <fullName evidence="8">Transcription factor TCP12-like</fullName>
    </submittedName>
</protein>
<reference evidence="8" key="2">
    <citation type="submission" date="2023-04" db="EMBL/GenBank/DDBJ databases">
        <authorList>
            <person name="Bruccoleri R.E."/>
            <person name="Oakeley E.J."/>
            <person name="Faust A.-M."/>
            <person name="Dessus-Babus S."/>
            <person name="Altorfer M."/>
            <person name="Burckhardt D."/>
            <person name="Oertli M."/>
            <person name="Naumann U."/>
            <person name="Petersen F."/>
            <person name="Wong J."/>
        </authorList>
    </citation>
    <scope>NUCLEOTIDE SEQUENCE</scope>
    <source>
        <strain evidence="8">GSM-AAB239-AS_SAM_17_03QT</strain>
        <tissue evidence="8">Leaf</tissue>
    </source>
</reference>
<feature type="region of interest" description="Disordered" evidence="6">
    <location>
        <begin position="56"/>
        <end position="85"/>
    </location>
</feature>
<proteinExistence type="predicted"/>
<sequence length="316" mass="34877">MSPYASPPPFLFDTTSPSSFFANNIHEVDTQLPPLAFADAYNLPFFSFETPLPPLDPVTADGANGGGGRRKRRRGQRSDWHSKIRTTQGLRDRRVRLSVDIAGRFFALQDMLGFEKASATIDWLLEQSKPAIERAAAVRASVLSSALLVRVPSCRSSPKSAELSDSLQTSDNLVAKGLQPSSPMLSAVHSTISRRESRAEAPARWRTIDRKKKKKMLLEAEDGGITGQFDSTEHLLRHSIDEVPSLVGSDLRTSLVDDNTKELYDFECLPISVYGESSPLCMFGHPQSEDYSLIFDDAGASHGLLPRGLHHWELPS</sequence>
<keyword evidence="4" id="KW-0804">Transcription</keyword>
<comment type="caution">
    <text evidence="8">The sequence shown here is derived from an EMBL/GenBank/DDBJ whole genome shotgun (WGS) entry which is preliminary data.</text>
</comment>
<evidence type="ECO:0000256" key="6">
    <source>
        <dbReference type="SAM" id="MobiDB-lite"/>
    </source>
</evidence>
<evidence type="ECO:0000256" key="1">
    <source>
        <dbReference type="ARBA" id="ARBA00004123"/>
    </source>
</evidence>
<evidence type="ECO:0000313" key="8">
    <source>
        <dbReference type="EMBL" id="KAJ6839612.1"/>
    </source>
</evidence>